<dbReference type="PANTHER" id="PTHR34145">
    <property type="entry name" value="OS02G0105600 PROTEIN"/>
    <property type="match status" value="1"/>
</dbReference>
<evidence type="ECO:0000256" key="1">
    <source>
        <dbReference type="SAM" id="MobiDB-lite"/>
    </source>
</evidence>
<dbReference type="PANTHER" id="PTHR34145:SF68">
    <property type="entry name" value="FBD DOMAIN-CONTAINING PROTEIN"/>
    <property type="match status" value="1"/>
</dbReference>
<dbReference type="SUPFAM" id="SSF81383">
    <property type="entry name" value="F-box domain"/>
    <property type="match status" value="1"/>
</dbReference>
<reference evidence="3 4" key="1">
    <citation type="journal article" date="2013" name="Proc. Natl. Acad. Sci. U.S.A.">
        <title>Fine-scale variation in meiotic recombination in Mimulus inferred from population shotgun sequencing.</title>
        <authorList>
            <person name="Hellsten U."/>
            <person name="Wright K.M."/>
            <person name="Jenkins J."/>
            <person name="Shu S."/>
            <person name="Yuan Y."/>
            <person name="Wessler S.R."/>
            <person name="Schmutz J."/>
            <person name="Willis J.H."/>
            <person name="Rokhsar D.S."/>
        </authorList>
    </citation>
    <scope>NUCLEOTIDE SEQUENCE [LARGE SCALE GENOMIC DNA]</scope>
    <source>
        <strain evidence="4">cv. DUN x IM62</strain>
    </source>
</reference>
<keyword evidence="4" id="KW-1185">Reference proteome</keyword>
<organism evidence="3 4">
    <name type="scientific">Erythranthe guttata</name>
    <name type="common">Yellow monkey flower</name>
    <name type="synonym">Mimulus guttatus</name>
    <dbReference type="NCBI Taxonomy" id="4155"/>
    <lineage>
        <taxon>Eukaryota</taxon>
        <taxon>Viridiplantae</taxon>
        <taxon>Streptophyta</taxon>
        <taxon>Embryophyta</taxon>
        <taxon>Tracheophyta</taxon>
        <taxon>Spermatophyta</taxon>
        <taxon>Magnoliopsida</taxon>
        <taxon>eudicotyledons</taxon>
        <taxon>Gunneridae</taxon>
        <taxon>Pentapetalae</taxon>
        <taxon>asterids</taxon>
        <taxon>lamiids</taxon>
        <taxon>Lamiales</taxon>
        <taxon>Phrymaceae</taxon>
        <taxon>Erythranthe</taxon>
    </lineage>
</organism>
<dbReference type="InterPro" id="IPR053772">
    <property type="entry name" value="At1g61320/At1g61330-like"/>
</dbReference>
<accession>A0A022RAM9</accession>
<dbReference type="STRING" id="4155.A0A022RAM9"/>
<dbReference type="Pfam" id="PF00646">
    <property type="entry name" value="F-box"/>
    <property type="match status" value="1"/>
</dbReference>
<dbReference type="InterPro" id="IPR053781">
    <property type="entry name" value="F-box_AtFBL13-like"/>
</dbReference>
<sequence>MEVKKREADLDTQTPRKRQRTHKGTGIEELPDDVIVDILSRMSIKDAVRTSVLSSRWRYLWMSMSVTLEFHDKDIATRKKFRAFVKHVLELYNRVDGLVIHFSNTRQKTESTAIDHWVYSAMLKQVKRFELDLSADCGFHCSYEFPSFLCIRASDATKHLRVVDPLPNLKELEISDCCNLESLEISATNLASCTYQGSEISLPFKKTRDPFELTLGGVFCKSFVYEPNKHSSYSAQLVKLVLNLQTEDVQREVRELHHRMTYLNHHERTDIFHFFFVTEHQENNCSS</sequence>
<evidence type="ECO:0000313" key="4">
    <source>
        <dbReference type="Proteomes" id="UP000030748"/>
    </source>
</evidence>
<dbReference type="EMBL" id="KI630574">
    <property type="protein sequence ID" value="EYU37069.1"/>
    <property type="molecule type" value="Genomic_DNA"/>
</dbReference>
<feature type="domain" description="F-box" evidence="2">
    <location>
        <begin position="24"/>
        <end position="60"/>
    </location>
</feature>
<gene>
    <name evidence="3" type="ORF">MIMGU_mgv1a011261mg</name>
</gene>
<evidence type="ECO:0000259" key="2">
    <source>
        <dbReference type="PROSITE" id="PS50181"/>
    </source>
</evidence>
<proteinExistence type="predicted"/>
<dbReference type="InterPro" id="IPR001810">
    <property type="entry name" value="F-box_dom"/>
</dbReference>
<dbReference type="InterPro" id="IPR036047">
    <property type="entry name" value="F-box-like_dom_sf"/>
</dbReference>
<protein>
    <recommendedName>
        <fullName evidence="2">F-box domain-containing protein</fullName>
    </recommendedName>
</protein>
<dbReference type="CDD" id="cd22160">
    <property type="entry name" value="F-box_AtFBL13-like"/>
    <property type="match status" value="1"/>
</dbReference>
<evidence type="ECO:0000313" key="3">
    <source>
        <dbReference type="EMBL" id="EYU37069.1"/>
    </source>
</evidence>
<dbReference type="Gene3D" id="1.20.1280.50">
    <property type="match status" value="1"/>
</dbReference>
<name>A0A022RAM9_ERYGU</name>
<dbReference type="SMART" id="SM00256">
    <property type="entry name" value="FBOX"/>
    <property type="match status" value="1"/>
</dbReference>
<dbReference type="PROSITE" id="PS50181">
    <property type="entry name" value="FBOX"/>
    <property type="match status" value="1"/>
</dbReference>
<dbReference type="AlphaFoldDB" id="A0A022RAM9"/>
<dbReference type="Proteomes" id="UP000030748">
    <property type="component" value="Unassembled WGS sequence"/>
</dbReference>
<feature type="region of interest" description="Disordered" evidence="1">
    <location>
        <begin position="1"/>
        <end position="24"/>
    </location>
</feature>